<name>A0ABV6PA82_9MICC</name>
<accession>A0ABV6PA82</accession>
<comment type="caution">
    <text evidence="3">The sequence shown here is derived from an EMBL/GenBank/DDBJ whole genome shotgun (WGS) entry which is preliminary data.</text>
</comment>
<proteinExistence type="predicted"/>
<organism evidence="3 4">
    <name type="scientific">Micrococcoides hystricis</name>
    <dbReference type="NCBI Taxonomy" id="1572761"/>
    <lineage>
        <taxon>Bacteria</taxon>
        <taxon>Bacillati</taxon>
        <taxon>Actinomycetota</taxon>
        <taxon>Actinomycetes</taxon>
        <taxon>Micrococcales</taxon>
        <taxon>Micrococcaceae</taxon>
        <taxon>Micrococcoides</taxon>
    </lineage>
</organism>
<keyword evidence="2" id="KW-0732">Signal</keyword>
<keyword evidence="4" id="KW-1185">Reference proteome</keyword>
<gene>
    <name evidence="3" type="ORF">ACFFFR_06440</name>
</gene>
<dbReference type="RefSeq" id="WP_377458873.1">
    <property type="nucleotide sequence ID" value="NZ_JBHLUB010000028.1"/>
</dbReference>
<protein>
    <recommendedName>
        <fullName evidence="5">Lipoprotein</fullName>
    </recommendedName>
</protein>
<feature type="chain" id="PRO_5045061516" description="Lipoprotein" evidence="2">
    <location>
        <begin position="22"/>
        <end position="265"/>
    </location>
</feature>
<dbReference type="EMBL" id="JBHLUB010000028">
    <property type="protein sequence ID" value="MFC0582020.1"/>
    <property type="molecule type" value="Genomic_DNA"/>
</dbReference>
<feature type="compositionally biased region" description="Low complexity" evidence="1">
    <location>
        <begin position="32"/>
        <end position="48"/>
    </location>
</feature>
<feature type="region of interest" description="Disordered" evidence="1">
    <location>
        <begin position="25"/>
        <end position="78"/>
    </location>
</feature>
<dbReference type="Proteomes" id="UP001589862">
    <property type="component" value="Unassembled WGS sequence"/>
</dbReference>
<evidence type="ECO:0008006" key="5">
    <source>
        <dbReference type="Google" id="ProtNLM"/>
    </source>
</evidence>
<evidence type="ECO:0000256" key="1">
    <source>
        <dbReference type="SAM" id="MobiDB-lite"/>
    </source>
</evidence>
<sequence length="265" mass="28030">MKITRAAASVAALFLAGTSLVACTSSSDEANSDGASKQSAQSASPSGKHSPTVSTSPTAVGGTDSTKNSGDPSADFTKKWKSGSTMDFGDGMFTVSPLGGWSAELDEDLNSGFEEDGIDINSLSLVHASGAGLVGNIMIGKDVDPPLTDDVEEIKEVLSQEELPAFDSEQGKGYISEYIVVPADSSSSNTKYVLEIVTVPEGDKAEDNHLFRADDDQQARIAIEYASLSPEGQLSDQLKDVRKFVESDEREEAVKMLKDGVKYNE</sequence>
<evidence type="ECO:0000313" key="4">
    <source>
        <dbReference type="Proteomes" id="UP001589862"/>
    </source>
</evidence>
<reference evidence="3 4" key="1">
    <citation type="submission" date="2024-09" db="EMBL/GenBank/DDBJ databases">
        <authorList>
            <person name="Sun Q."/>
            <person name="Mori K."/>
        </authorList>
    </citation>
    <scope>NUCLEOTIDE SEQUENCE [LARGE SCALE GENOMIC DNA]</scope>
    <source>
        <strain evidence="3 4">NCAIM B.02604</strain>
    </source>
</reference>
<evidence type="ECO:0000313" key="3">
    <source>
        <dbReference type="EMBL" id="MFC0582020.1"/>
    </source>
</evidence>
<evidence type="ECO:0000256" key="2">
    <source>
        <dbReference type="SAM" id="SignalP"/>
    </source>
</evidence>
<feature type="compositionally biased region" description="Polar residues" evidence="1">
    <location>
        <begin position="49"/>
        <end position="71"/>
    </location>
</feature>
<feature type="signal peptide" evidence="2">
    <location>
        <begin position="1"/>
        <end position="21"/>
    </location>
</feature>